<evidence type="ECO:0000313" key="2">
    <source>
        <dbReference type="Proteomes" id="UP000014480"/>
    </source>
</evidence>
<dbReference type="EMBL" id="AMCV02000039">
    <property type="protein sequence ID" value="TDZ15660.1"/>
    <property type="molecule type" value="Genomic_DNA"/>
</dbReference>
<keyword evidence="2" id="KW-1185">Reference proteome</keyword>
<accession>A0A484FBF5</accession>
<dbReference type="AlphaFoldDB" id="A0A484FBF5"/>
<gene>
    <name evidence="1" type="ORF">Cob_v011405</name>
</gene>
<sequence length="66" mass="7428">MSSYREEQASHDYRTLLAKNELCGPAENCDRHAPSTSTSGRSLGTLLFVCIRTVRVVWDLVIFPKT</sequence>
<reference evidence="2" key="1">
    <citation type="journal article" date="2013" name="New Phytol.">
        <title>Comparative genomic and transcriptomic analyses reveal the hemibiotrophic stage shift of Colletotrichum fungi.</title>
        <authorList>
            <person name="Gan P."/>
            <person name="Ikeda K."/>
            <person name="Irieda H."/>
            <person name="Narusaka M."/>
            <person name="O'Connell R.J."/>
            <person name="Narusaka Y."/>
            <person name="Takano Y."/>
            <person name="Kubo Y."/>
            <person name="Shirasu K."/>
        </authorList>
    </citation>
    <scope>NUCLEOTIDE SEQUENCE [LARGE SCALE GENOMIC DNA]</scope>
    <source>
        <strain evidence="2">104-T / ATCC 96160 / CBS 514.97 / LARS 414 / MAFF 240422</strain>
    </source>
</reference>
<reference evidence="2" key="2">
    <citation type="journal article" date="2019" name="Mol. Plant Microbe Interact.">
        <title>Genome sequence resources for four phytopathogenic fungi from the Colletotrichum orbiculare species complex.</title>
        <authorList>
            <person name="Gan P."/>
            <person name="Tsushima A."/>
            <person name="Narusaka M."/>
            <person name="Narusaka Y."/>
            <person name="Takano Y."/>
            <person name="Kubo Y."/>
            <person name="Shirasu K."/>
        </authorList>
    </citation>
    <scope>GENOME REANNOTATION</scope>
    <source>
        <strain evidence="2">104-T / ATCC 96160 / CBS 514.97 / LARS 414 / MAFF 240422</strain>
    </source>
</reference>
<protein>
    <submittedName>
        <fullName evidence="1">Uncharacterized protein</fullName>
    </submittedName>
</protein>
<dbReference type="Proteomes" id="UP000014480">
    <property type="component" value="Unassembled WGS sequence"/>
</dbReference>
<evidence type="ECO:0000313" key="1">
    <source>
        <dbReference type="EMBL" id="TDZ15660.1"/>
    </source>
</evidence>
<organism evidence="1 2">
    <name type="scientific">Colletotrichum orbiculare (strain 104-T / ATCC 96160 / CBS 514.97 / LARS 414 / MAFF 240422)</name>
    <name type="common">Cucumber anthracnose fungus</name>
    <name type="synonym">Colletotrichum lagenarium</name>
    <dbReference type="NCBI Taxonomy" id="1213857"/>
    <lineage>
        <taxon>Eukaryota</taxon>
        <taxon>Fungi</taxon>
        <taxon>Dikarya</taxon>
        <taxon>Ascomycota</taxon>
        <taxon>Pezizomycotina</taxon>
        <taxon>Sordariomycetes</taxon>
        <taxon>Hypocreomycetidae</taxon>
        <taxon>Glomerellales</taxon>
        <taxon>Glomerellaceae</taxon>
        <taxon>Colletotrichum</taxon>
        <taxon>Colletotrichum orbiculare species complex</taxon>
    </lineage>
</organism>
<proteinExistence type="predicted"/>
<name>A0A484FBF5_COLOR</name>
<comment type="caution">
    <text evidence="1">The sequence shown here is derived from an EMBL/GenBank/DDBJ whole genome shotgun (WGS) entry which is preliminary data.</text>
</comment>